<feature type="region of interest" description="Disordered" evidence="1">
    <location>
        <begin position="149"/>
        <end position="187"/>
    </location>
</feature>
<feature type="region of interest" description="Disordered" evidence="1">
    <location>
        <begin position="76"/>
        <end position="104"/>
    </location>
</feature>
<name>C3YVR3_BRAFL</name>
<dbReference type="AlphaFoldDB" id="C3YVR3"/>
<feature type="compositionally biased region" description="Polar residues" evidence="1">
    <location>
        <begin position="377"/>
        <end position="387"/>
    </location>
</feature>
<feature type="region of interest" description="Disordered" evidence="1">
    <location>
        <begin position="1"/>
        <end position="51"/>
    </location>
</feature>
<evidence type="ECO:0000256" key="1">
    <source>
        <dbReference type="SAM" id="MobiDB-lite"/>
    </source>
</evidence>
<accession>C3YVR3</accession>
<dbReference type="InterPro" id="IPR011042">
    <property type="entry name" value="6-blade_b-propeller_TolB-like"/>
</dbReference>
<dbReference type="EMBL" id="GG666558">
    <property type="protein sequence ID" value="EEN55597.1"/>
    <property type="molecule type" value="Genomic_DNA"/>
</dbReference>
<gene>
    <name evidence="2" type="ORF">BRAFLDRAFT_77685</name>
</gene>
<sequence length="630" mass="69621">MARNPNPTYAASDGDPDWSMGILRTKDLSTLYTGNNPTSGTGSSNIQQDEIPSLIVPKEPVTYMDTDGQHMDTEQEYKDGAQSKTSNVHTDGTSDTYEQHAQDEHSHSYVFDHIKLCSGIANPTYTASDGDPDWSTNILRTKDLSTLYTGNNPASGMAGSSSIQQDETPSRIIPKEPHTDTDDQDMGTKQEYQVRAQTLNCKTDGTSDTGEQPAQYENSHVYVFDDIEPYAITYKSRDETSRGEASSGAPGPLQNIISGTDVSDEPSAGSTFVANRRSEDNRDGSDDNGSRTLQNRRKGNADVQKLRIAPGDLLVNPMYGTSGHRQAINGSVVIASSAKNTPSTLLRTDGPVVIASSARTTPSNLHATDGPAEEPRTTPSIPQTTDGKGTRWTKKRIMTFTFGDSVNRMFVSPNNEIFVASRGKKRVLVLNMTGDFLLDFSTGRMGPYDVSMDRKGYLWVLLYNCYRRSSSQHFCRFASQQFSKQGDAFDRFDLPFESIKGYYPEIAVHPLTDNIMVAKWDSPARGLWLFRPNGTLVRTSETMESPSSLTVGKEGHIFVVCVIGSEYPSDLIYKYDMYGRYITKIGRSAGLYRPMDICVDSVGRLIVADFATDQSTQPWQLQWPTVKPHQ</sequence>
<dbReference type="PANTHER" id="PTHR24104">
    <property type="entry name" value="E3 UBIQUITIN-PROTEIN LIGASE NHLRC1-RELATED"/>
    <property type="match status" value="1"/>
</dbReference>
<feature type="region of interest" description="Disordered" evidence="1">
    <location>
        <begin position="201"/>
        <end position="220"/>
    </location>
</feature>
<proteinExistence type="predicted"/>
<dbReference type="InterPro" id="IPR050952">
    <property type="entry name" value="TRIM-NHL_E3_ligases"/>
</dbReference>
<feature type="compositionally biased region" description="Polar residues" evidence="1">
    <location>
        <begin position="28"/>
        <end position="50"/>
    </location>
</feature>
<protein>
    <submittedName>
        <fullName evidence="2">Uncharacterized protein</fullName>
    </submittedName>
</protein>
<feature type="compositionally biased region" description="Polar residues" evidence="1">
    <location>
        <begin position="201"/>
        <end position="218"/>
    </location>
</feature>
<evidence type="ECO:0000313" key="2">
    <source>
        <dbReference type="EMBL" id="EEN55597.1"/>
    </source>
</evidence>
<dbReference type="Gene3D" id="2.120.10.30">
    <property type="entry name" value="TolB, C-terminal domain"/>
    <property type="match status" value="1"/>
</dbReference>
<dbReference type="PANTHER" id="PTHR24104:SF50">
    <property type="entry name" value="SMP-30_GLUCONOLACTONASE_LRE-LIKE REGION DOMAIN-CONTAINING PROTEIN"/>
    <property type="match status" value="1"/>
</dbReference>
<dbReference type="SUPFAM" id="SSF101898">
    <property type="entry name" value="NHL repeat"/>
    <property type="match status" value="1"/>
</dbReference>
<feature type="compositionally biased region" description="Polar residues" evidence="1">
    <location>
        <begin position="82"/>
        <end position="96"/>
    </location>
</feature>
<reference evidence="2" key="1">
    <citation type="journal article" date="2008" name="Nature">
        <title>The amphioxus genome and the evolution of the chordate karyotype.</title>
        <authorList>
            <consortium name="US DOE Joint Genome Institute (JGI-PGF)"/>
            <person name="Putnam N.H."/>
            <person name="Butts T."/>
            <person name="Ferrier D.E.K."/>
            <person name="Furlong R.F."/>
            <person name="Hellsten U."/>
            <person name="Kawashima T."/>
            <person name="Robinson-Rechavi M."/>
            <person name="Shoguchi E."/>
            <person name="Terry A."/>
            <person name="Yu J.-K."/>
            <person name="Benito-Gutierrez E.L."/>
            <person name="Dubchak I."/>
            <person name="Garcia-Fernandez J."/>
            <person name="Gibson-Brown J.J."/>
            <person name="Grigoriev I.V."/>
            <person name="Horton A.C."/>
            <person name="de Jong P.J."/>
            <person name="Jurka J."/>
            <person name="Kapitonov V.V."/>
            <person name="Kohara Y."/>
            <person name="Kuroki Y."/>
            <person name="Lindquist E."/>
            <person name="Lucas S."/>
            <person name="Osoegawa K."/>
            <person name="Pennacchio L.A."/>
            <person name="Salamov A.A."/>
            <person name="Satou Y."/>
            <person name="Sauka-Spengler T."/>
            <person name="Schmutz J."/>
            <person name="Shin-I T."/>
            <person name="Toyoda A."/>
            <person name="Bronner-Fraser M."/>
            <person name="Fujiyama A."/>
            <person name="Holland L.Z."/>
            <person name="Holland P.W.H."/>
            <person name="Satoh N."/>
            <person name="Rokhsar D.S."/>
        </authorList>
    </citation>
    <scope>NUCLEOTIDE SEQUENCE [LARGE SCALE GENOMIC DNA]</scope>
    <source>
        <strain evidence="2">S238N-H82</strain>
        <tissue evidence="2">Testes</tissue>
    </source>
</reference>
<feature type="compositionally biased region" description="Basic and acidic residues" evidence="1">
    <location>
        <begin position="276"/>
        <end position="289"/>
    </location>
</feature>
<organism>
    <name type="scientific">Branchiostoma floridae</name>
    <name type="common">Florida lancelet</name>
    <name type="synonym">Amphioxus</name>
    <dbReference type="NCBI Taxonomy" id="7739"/>
    <lineage>
        <taxon>Eukaryota</taxon>
        <taxon>Metazoa</taxon>
        <taxon>Chordata</taxon>
        <taxon>Cephalochordata</taxon>
        <taxon>Leptocardii</taxon>
        <taxon>Amphioxiformes</taxon>
        <taxon>Branchiostomatidae</taxon>
        <taxon>Branchiostoma</taxon>
    </lineage>
</organism>
<feature type="region of interest" description="Disordered" evidence="1">
    <location>
        <begin position="359"/>
        <end position="390"/>
    </location>
</feature>
<feature type="compositionally biased region" description="Polar residues" evidence="1">
    <location>
        <begin position="149"/>
        <end position="167"/>
    </location>
</feature>
<feature type="region of interest" description="Disordered" evidence="1">
    <location>
        <begin position="237"/>
        <end position="304"/>
    </location>
</feature>
<dbReference type="InParanoid" id="C3YVR3"/>